<dbReference type="GO" id="GO:0003677">
    <property type="term" value="F:DNA binding"/>
    <property type="evidence" value="ECO:0007669"/>
    <property type="project" value="UniProtKB-KW"/>
</dbReference>
<dbReference type="EMBL" id="RIBY02001890">
    <property type="protein sequence ID" value="KAH9827359.1"/>
    <property type="molecule type" value="Genomic_DNA"/>
</dbReference>
<sequence length="381" mass="42136">MPEPKLRAACDQCSATKTKCSGDHPKCTRCQANGRDCHYSKSMRAGKPPRSRQLLNRRASSLQNVLQQHPSRSLHSPATTTANTPILPNPSPPTPSRQTSRRPSPYSKIAPHEHLYPAVTAEGHSLPRIGMASDGFPASDGSMLGAFGMLHTPRSHDEPFDFGHSKPYFEPYCVPVSPLDLSRSEALSGSPPAMTVADDCFRLATDTLKSLYTIQRLVEGHNCEGSPGIDQVLQICCMAITNTERLLACACRKDFYLPLLIGMLLSKVLAWYQAVINLRDPHTELPDGRFQARESVADDTLAFGAYPPDDETRWVMRHQLVLRQLQRLSEVVSQYHATFGIVDSGKSTGEGGRLYRVLDSFLRTKMQYTIRVVESRLGSAS</sequence>
<dbReference type="Proteomes" id="UP001138500">
    <property type="component" value="Unassembled WGS sequence"/>
</dbReference>
<comment type="caution">
    <text evidence="9">The sequence shown here is derived from an EMBL/GenBank/DDBJ whole genome shotgun (WGS) entry which is preliminary data.</text>
</comment>
<dbReference type="PROSITE" id="PS50048">
    <property type="entry name" value="ZN2_CY6_FUNGAL_2"/>
    <property type="match status" value="1"/>
</dbReference>
<dbReference type="GO" id="GO:0000981">
    <property type="term" value="F:DNA-binding transcription factor activity, RNA polymerase II-specific"/>
    <property type="evidence" value="ECO:0007669"/>
    <property type="project" value="InterPro"/>
</dbReference>
<evidence type="ECO:0000313" key="10">
    <source>
        <dbReference type="Proteomes" id="UP001138500"/>
    </source>
</evidence>
<feature type="region of interest" description="Disordered" evidence="7">
    <location>
        <begin position="61"/>
        <end position="110"/>
    </location>
</feature>
<evidence type="ECO:0000256" key="1">
    <source>
        <dbReference type="ARBA" id="ARBA00004123"/>
    </source>
</evidence>
<organism evidence="9 10">
    <name type="scientific">Teratosphaeria destructans</name>
    <dbReference type="NCBI Taxonomy" id="418781"/>
    <lineage>
        <taxon>Eukaryota</taxon>
        <taxon>Fungi</taxon>
        <taxon>Dikarya</taxon>
        <taxon>Ascomycota</taxon>
        <taxon>Pezizomycotina</taxon>
        <taxon>Dothideomycetes</taxon>
        <taxon>Dothideomycetidae</taxon>
        <taxon>Mycosphaerellales</taxon>
        <taxon>Teratosphaeriaceae</taxon>
        <taxon>Teratosphaeria</taxon>
    </lineage>
</organism>
<dbReference type="OrthoDB" id="2943660at2759"/>
<dbReference type="GO" id="GO:0005634">
    <property type="term" value="C:nucleus"/>
    <property type="evidence" value="ECO:0007669"/>
    <property type="project" value="UniProtKB-SubCell"/>
</dbReference>
<dbReference type="SMART" id="SM00066">
    <property type="entry name" value="GAL4"/>
    <property type="match status" value="1"/>
</dbReference>
<dbReference type="Pfam" id="PF08493">
    <property type="entry name" value="AflR"/>
    <property type="match status" value="1"/>
</dbReference>
<dbReference type="AlphaFoldDB" id="A0A9W7SRD3"/>
<comment type="subcellular location">
    <subcellularLocation>
        <location evidence="1">Nucleus</location>
    </subcellularLocation>
</comment>
<dbReference type="SUPFAM" id="SSF57701">
    <property type="entry name" value="Zn2/Cys6 DNA-binding domain"/>
    <property type="match status" value="1"/>
</dbReference>
<dbReference type="PANTHER" id="PTHR47338">
    <property type="entry name" value="ZN(II)2CYS6 TRANSCRIPTION FACTOR (EUROFUNG)-RELATED"/>
    <property type="match status" value="1"/>
</dbReference>
<dbReference type="GO" id="GO:0045122">
    <property type="term" value="P:aflatoxin biosynthetic process"/>
    <property type="evidence" value="ECO:0007669"/>
    <property type="project" value="InterPro"/>
</dbReference>
<evidence type="ECO:0000256" key="6">
    <source>
        <dbReference type="ARBA" id="ARBA00023242"/>
    </source>
</evidence>
<name>A0A9W7SRD3_9PEZI</name>
<proteinExistence type="predicted"/>
<keyword evidence="4" id="KW-0238">DNA-binding</keyword>
<keyword evidence="6" id="KW-0539">Nucleus</keyword>
<evidence type="ECO:0000256" key="3">
    <source>
        <dbReference type="ARBA" id="ARBA00023015"/>
    </source>
</evidence>
<dbReference type="Pfam" id="PF00172">
    <property type="entry name" value="Zn_clus"/>
    <property type="match status" value="1"/>
</dbReference>
<dbReference type="InterPro" id="IPR050815">
    <property type="entry name" value="TF_fung"/>
</dbReference>
<keyword evidence="3" id="KW-0805">Transcription regulation</keyword>
<dbReference type="PRINTS" id="PR00755">
    <property type="entry name" value="AFLATOXINBRP"/>
</dbReference>
<dbReference type="InterPro" id="IPR036864">
    <property type="entry name" value="Zn2-C6_fun-type_DNA-bd_sf"/>
</dbReference>
<gene>
    <name evidence="9" type="ORF">Tdes44962_MAKER02985</name>
</gene>
<reference evidence="9 10" key="2">
    <citation type="journal article" date="2021" name="Curr. Genet.">
        <title>Genetic response to nitrogen starvation in the aggressive Eucalyptus foliar pathogen Teratosphaeria destructans.</title>
        <authorList>
            <person name="Havenga M."/>
            <person name="Wingfield B.D."/>
            <person name="Wingfield M.J."/>
            <person name="Dreyer L.L."/>
            <person name="Roets F."/>
            <person name="Aylward J."/>
        </authorList>
    </citation>
    <scope>NUCLEOTIDE SEQUENCE [LARGE SCALE GENOMIC DNA]</scope>
    <source>
        <strain evidence="9">CMW44962</strain>
    </source>
</reference>
<evidence type="ECO:0000256" key="2">
    <source>
        <dbReference type="ARBA" id="ARBA00022723"/>
    </source>
</evidence>
<evidence type="ECO:0000256" key="4">
    <source>
        <dbReference type="ARBA" id="ARBA00023125"/>
    </source>
</evidence>
<dbReference type="Gene3D" id="4.10.240.10">
    <property type="entry name" value="Zn(2)-C6 fungal-type DNA-binding domain"/>
    <property type="match status" value="1"/>
</dbReference>
<protein>
    <submittedName>
        <fullName evidence="9">Aflatoxin biosynthesis regulatory protein</fullName>
    </submittedName>
</protein>
<evidence type="ECO:0000313" key="9">
    <source>
        <dbReference type="EMBL" id="KAH9827359.1"/>
    </source>
</evidence>
<dbReference type="PROSITE" id="PS00463">
    <property type="entry name" value="ZN2_CY6_FUNGAL_1"/>
    <property type="match status" value="1"/>
</dbReference>
<dbReference type="GO" id="GO:0008270">
    <property type="term" value="F:zinc ion binding"/>
    <property type="evidence" value="ECO:0007669"/>
    <property type="project" value="InterPro"/>
</dbReference>
<feature type="compositionally biased region" description="Low complexity" evidence="7">
    <location>
        <begin position="96"/>
        <end position="107"/>
    </location>
</feature>
<dbReference type="CDD" id="cd00067">
    <property type="entry name" value="GAL4"/>
    <property type="match status" value="1"/>
</dbReference>
<dbReference type="PANTHER" id="PTHR47338:SF5">
    <property type="entry name" value="ZN(II)2CYS6 TRANSCRIPTION FACTOR (EUROFUNG)"/>
    <property type="match status" value="1"/>
</dbReference>
<accession>A0A9W7SRD3</accession>
<keyword evidence="5" id="KW-0804">Transcription</keyword>
<keyword evidence="2" id="KW-0479">Metal-binding</keyword>
<keyword evidence="10" id="KW-1185">Reference proteome</keyword>
<feature type="domain" description="Zn(2)-C6 fungal-type" evidence="8">
    <location>
        <begin position="9"/>
        <end position="39"/>
    </location>
</feature>
<dbReference type="InterPro" id="IPR001138">
    <property type="entry name" value="Zn2Cys6_DnaBD"/>
</dbReference>
<dbReference type="InterPro" id="IPR013700">
    <property type="entry name" value="AflR"/>
</dbReference>
<reference evidence="9 10" key="1">
    <citation type="journal article" date="2018" name="IMA Fungus">
        <title>IMA Genome-F 10: Nine draft genome sequences of Claviceps purpurea s.lat., including C. arundinis, C. humidiphila, and C. cf. spartinae, pseudomolecules for the pitch canker pathogen Fusarium circinatum, draft genome of Davidsoniella eucalypti, Grosmannia galeiformis, Quambalaria eucalypti, and Teratosphaeria destructans.</title>
        <authorList>
            <person name="Wingfield B.D."/>
            <person name="Liu M."/>
            <person name="Nguyen H.D."/>
            <person name="Lane F.A."/>
            <person name="Morgan S.W."/>
            <person name="De Vos L."/>
            <person name="Wilken P.M."/>
            <person name="Duong T.A."/>
            <person name="Aylward J."/>
            <person name="Coetzee M.P."/>
            <person name="Dadej K."/>
            <person name="De Beer Z.W."/>
            <person name="Findlay W."/>
            <person name="Havenga M."/>
            <person name="Kolarik M."/>
            <person name="Menzies J.G."/>
            <person name="Naidoo K."/>
            <person name="Pochopski O."/>
            <person name="Shoukouhi P."/>
            <person name="Santana Q.C."/>
            <person name="Seifert K.A."/>
            <person name="Soal N."/>
            <person name="Steenkamp E.T."/>
            <person name="Tatham C.T."/>
            <person name="van der Nest M.A."/>
            <person name="Wingfield M.J."/>
        </authorList>
    </citation>
    <scope>NUCLEOTIDE SEQUENCE [LARGE SCALE GENOMIC DNA]</scope>
    <source>
        <strain evidence="9">CMW44962</strain>
    </source>
</reference>
<evidence type="ECO:0000256" key="5">
    <source>
        <dbReference type="ARBA" id="ARBA00023163"/>
    </source>
</evidence>
<evidence type="ECO:0000259" key="8">
    <source>
        <dbReference type="PROSITE" id="PS50048"/>
    </source>
</evidence>
<feature type="compositionally biased region" description="Polar residues" evidence="7">
    <location>
        <begin position="61"/>
        <end position="83"/>
    </location>
</feature>
<evidence type="ECO:0000256" key="7">
    <source>
        <dbReference type="SAM" id="MobiDB-lite"/>
    </source>
</evidence>